<dbReference type="EMBL" id="BPLR01015519">
    <property type="protein sequence ID" value="GIY76714.1"/>
    <property type="molecule type" value="Genomic_DNA"/>
</dbReference>
<protein>
    <submittedName>
        <fullName evidence="1">Uncharacterized protein</fullName>
    </submittedName>
</protein>
<proteinExistence type="predicted"/>
<evidence type="ECO:0000313" key="1">
    <source>
        <dbReference type="EMBL" id="GIY76714.1"/>
    </source>
</evidence>
<organism evidence="1 2">
    <name type="scientific">Caerostris extrusa</name>
    <name type="common">Bark spider</name>
    <name type="synonym">Caerostris bankana</name>
    <dbReference type="NCBI Taxonomy" id="172846"/>
    <lineage>
        <taxon>Eukaryota</taxon>
        <taxon>Metazoa</taxon>
        <taxon>Ecdysozoa</taxon>
        <taxon>Arthropoda</taxon>
        <taxon>Chelicerata</taxon>
        <taxon>Arachnida</taxon>
        <taxon>Araneae</taxon>
        <taxon>Araneomorphae</taxon>
        <taxon>Entelegynae</taxon>
        <taxon>Araneoidea</taxon>
        <taxon>Araneidae</taxon>
        <taxon>Caerostris</taxon>
    </lineage>
</organism>
<name>A0AAV4W4C4_CAEEX</name>
<accession>A0AAV4W4C4</accession>
<dbReference type="Proteomes" id="UP001054945">
    <property type="component" value="Unassembled WGS sequence"/>
</dbReference>
<sequence length="68" mass="7754">MNDSSCLDWKLLNQKNLEEQKKAKQRDWEGKATDAHIRGGFTPWNVGWRKDLKSKSIISASPVPSRGN</sequence>
<evidence type="ECO:0000313" key="2">
    <source>
        <dbReference type="Proteomes" id="UP001054945"/>
    </source>
</evidence>
<dbReference type="AlphaFoldDB" id="A0AAV4W4C4"/>
<keyword evidence="2" id="KW-1185">Reference proteome</keyword>
<comment type="caution">
    <text evidence="1">The sequence shown here is derived from an EMBL/GenBank/DDBJ whole genome shotgun (WGS) entry which is preliminary data.</text>
</comment>
<reference evidence="1 2" key="1">
    <citation type="submission" date="2021-06" db="EMBL/GenBank/DDBJ databases">
        <title>Caerostris extrusa draft genome.</title>
        <authorList>
            <person name="Kono N."/>
            <person name="Arakawa K."/>
        </authorList>
    </citation>
    <scope>NUCLEOTIDE SEQUENCE [LARGE SCALE GENOMIC DNA]</scope>
</reference>
<gene>
    <name evidence="1" type="ORF">CEXT_112491</name>
</gene>